<dbReference type="InterPro" id="IPR013783">
    <property type="entry name" value="Ig-like_fold"/>
</dbReference>
<dbReference type="InterPro" id="IPR017853">
    <property type="entry name" value="GH"/>
</dbReference>
<feature type="non-terminal residue" evidence="9">
    <location>
        <position position="1"/>
    </location>
</feature>
<dbReference type="InterPro" id="IPR006101">
    <property type="entry name" value="Glyco_hydro_2"/>
</dbReference>
<evidence type="ECO:0000259" key="8">
    <source>
        <dbReference type="Pfam" id="PF02837"/>
    </source>
</evidence>
<feature type="domain" description="Glycosyl hydrolases family 2 sugar binding" evidence="8">
    <location>
        <begin position="3"/>
        <end position="54"/>
    </location>
</feature>
<dbReference type="InterPro" id="IPR036156">
    <property type="entry name" value="Beta-gal/glucu_dom_sf"/>
</dbReference>
<dbReference type="InterPro" id="IPR006104">
    <property type="entry name" value="Glyco_hydro_2_N"/>
</dbReference>
<proteinExistence type="inferred from homology"/>
<organism evidence="9">
    <name type="scientific">marine sediment metagenome</name>
    <dbReference type="NCBI Taxonomy" id="412755"/>
    <lineage>
        <taxon>unclassified sequences</taxon>
        <taxon>metagenomes</taxon>
        <taxon>ecological metagenomes</taxon>
    </lineage>
</organism>
<dbReference type="GO" id="GO:0005990">
    <property type="term" value="P:lactose catabolic process"/>
    <property type="evidence" value="ECO:0007669"/>
    <property type="project" value="TreeGrafter"/>
</dbReference>
<dbReference type="GO" id="GO:0009341">
    <property type="term" value="C:beta-galactosidase complex"/>
    <property type="evidence" value="ECO:0007669"/>
    <property type="project" value="TreeGrafter"/>
</dbReference>
<sequence>SAFNRSEFDITDLVEREKSNVLAVRVYRRFKGWQFDTHDAWGISGIYRDVSLFAVGDMHIQDLTVITELKRDLSGASVQCKVTVARSSTMASDFTVSSTLIEPGGCIVGRSKSTGNMRDKNKGVICVTLGVDNPLLWNAETPNLYDLQLDLRRGSDILHSVTRKIGIRQVNIDGDVFKLNFRPIKLRGVNHHDIHPDVGRALREEHYREDIELMKKANINAVRTSHYPPHPVFLDLCDRYGMYVICEVPFGFGDKNLKDQSYGDILLMRAEATVARDRIISR</sequence>
<feature type="domain" description="Glycoside hydrolase family 2 immunoglobulin-like beta-sandwich" evidence="6">
    <location>
        <begin position="59"/>
        <end position="168"/>
    </location>
</feature>
<comment type="similarity">
    <text evidence="2">Belongs to the glycosyl hydrolase 2 family.</text>
</comment>
<comment type="caution">
    <text evidence="9">The sequence shown here is derived from an EMBL/GenBank/DDBJ whole genome shotgun (WGS) entry which is preliminary data.</text>
</comment>
<dbReference type="EMBL" id="BARW01016817">
    <property type="protein sequence ID" value="GAI95484.1"/>
    <property type="molecule type" value="Genomic_DNA"/>
</dbReference>
<keyword evidence="5" id="KW-0326">Glycosidase</keyword>
<evidence type="ECO:0000259" key="7">
    <source>
        <dbReference type="Pfam" id="PF02836"/>
    </source>
</evidence>
<feature type="non-terminal residue" evidence="9">
    <location>
        <position position="282"/>
    </location>
</feature>
<evidence type="ECO:0000256" key="4">
    <source>
        <dbReference type="ARBA" id="ARBA00022801"/>
    </source>
</evidence>
<keyword evidence="4" id="KW-0378">Hydrolase</keyword>
<name>X1UT35_9ZZZZ</name>
<dbReference type="Gene3D" id="2.60.40.10">
    <property type="entry name" value="Immunoglobulins"/>
    <property type="match status" value="1"/>
</dbReference>
<dbReference type="Pfam" id="PF00703">
    <property type="entry name" value="Glyco_hydro_2"/>
    <property type="match status" value="1"/>
</dbReference>
<dbReference type="Gene3D" id="2.60.120.260">
    <property type="entry name" value="Galactose-binding domain-like"/>
    <property type="match status" value="1"/>
</dbReference>
<accession>X1UT35</accession>
<dbReference type="InterPro" id="IPR050347">
    <property type="entry name" value="Bact_Beta-galactosidase"/>
</dbReference>
<dbReference type="PANTHER" id="PTHR46323:SF2">
    <property type="entry name" value="BETA-GALACTOSIDASE"/>
    <property type="match status" value="1"/>
</dbReference>
<dbReference type="SUPFAM" id="SSF49303">
    <property type="entry name" value="beta-Galactosidase/glucuronidase domain"/>
    <property type="match status" value="1"/>
</dbReference>
<gene>
    <name evidence="9" type="ORF">S12H4_29188</name>
</gene>
<protein>
    <recommendedName>
        <fullName evidence="3">beta-galactosidase</fullName>
        <ecNumber evidence="3">3.2.1.23</ecNumber>
    </recommendedName>
</protein>
<evidence type="ECO:0000256" key="1">
    <source>
        <dbReference type="ARBA" id="ARBA00001412"/>
    </source>
</evidence>
<comment type="catalytic activity">
    <reaction evidence="1">
        <text>Hydrolysis of terminal non-reducing beta-D-galactose residues in beta-D-galactosides.</text>
        <dbReference type="EC" id="3.2.1.23"/>
    </reaction>
</comment>
<dbReference type="AlphaFoldDB" id="X1UT35"/>
<dbReference type="InterPro" id="IPR006103">
    <property type="entry name" value="Glyco_hydro_2_cat"/>
</dbReference>
<dbReference type="InterPro" id="IPR023230">
    <property type="entry name" value="Glyco_hydro_2_CS"/>
</dbReference>
<dbReference type="Pfam" id="PF02837">
    <property type="entry name" value="Glyco_hydro_2_N"/>
    <property type="match status" value="1"/>
</dbReference>
<dbReference type="SUPFAM" id="SSF49785">
    <property type="entry name" value="Galactose-binding domain-like"/>
    <property type="match status" value="1"/>
</dbReference>
<dbReference type="PROSITE" id="PS00719">
    <property type="entry name" value="GLYCOSYL_HYDROL_F2_1"/>
    <property type="match status" value="1"/>
</dbReference>
<evidence type="ECO:0000259" key="6">
    <source>
        <dbReference type="Pfam" id="PF00703"/>
    </source>
</evidence>
<evidence type="ECO:0000256" key="2">
    <source>
        <dbReference type="ARBA" id="ARBA00007401"/>
    </source>
</evidence>
<dbReference type="PRINTS" id="PR00132">
    <property type="entry name" value="GLHYDRLASE2"/>
</dbReference>
<dbReference type="PANTHER" id="PTHR46323">
    <property type="entry name" value="BETA-GALACTOSIDASE"/>
    <property type="match status" value="1"/>
</dbReference>
<dbReference type="Pfam" id="PF02836">
    <property type="entry name" value="Glyco_hydro_2_C"/>
    <property type="match status" value="1"/>
</dbReference>
<feature type="domain" description="Glycoside hydrolase family 2 catalytic" evidence="7">
    <location>
        <begin position="170"/>
        <end position="249"/>
    </location>
</feature>
<dbReference type="InterPro" id="IPR006102">
    <property type="entry name" value="Ig-like_GH2"/>
</dbReference>
<dbReference type="SUPFAM" id="SSF51445">
    <property type="entry name" value="(Trans)glycosidases"/>
    <property type="match status" value="1"/>
</dbReference>
<evidence type="ECO:0000256" key="5">
    <source>
        <dbReference type="ARBA" id="ARBA00023295"/>
    </source>
</evidence>
<dbReference type="EC" id="3.2.1.23" evidence="3"/>
<evidence type="ECO:0000256" key="3">
    <source>
        <dbReference type="ARBA" id="ARBA00012756"/>
    </source>
</evidence>
<dbReference type="Gene3D" id="3.20.20.80">
    <property type="entry name" value="Glycosidases"/>
    <property type="match status" value="1"/>
</dbReference>
<dbReference type="InterPro" id="IPR008979">
    <property type="entry name" value="Galactose-bd-like_sf"/>
</dbReference>
<evidence type="ECO:0000313" key="9">
    <source>
        <dbReference type="EMBL" id="GAI95484.1"/>
    </source>
</evidence>
<reference evidence="9" key="1">
    <citation type="journal article" date="2014" name="Front. Microbiol.">
        <title>High frequency of phylogenetically diverse reductive dehalogenase-homologous genes in deep subseafloor sedimentary metagenomes.</title>
        <authorList>
            <person name="Kawai M."/>
            <person name="Futagami T."/>
            <person name="Toyoda A."/>
            <person name="Takaki Y."/>
            <person name="Nishi S."/>
            <person name="Hori S."/>
            <person name="Arai W."/>
            <person name="Tsubouchi T."/>
            <person name="Morono Y."/>
            <person name="Uchiyama I."/>
            <person name="Ito T."/>
            <person name="Fujiyama A."/>
            <person name="Inagaki F."/>
            <person name="Takami H."/>
        </authorList>
    </citation>
    <scope>NUCLEOTIDE SEQUENCE</scope>
    <source>
        <strain evidence="9">Expedition CK06-06</strain>
    </source>
</reference>
<dbReference type="GO" id="GO:0004565">
    <property type="term" value="F:beta-galactosidase activity"/>
    <property type="evidence" value="ECO:0007669"/>
    <property type="project" value="UniProtKB-EC"/>
</dbReference>